<gene>
    <name evidence="1" type="ORF">AM593_01433</name>
</gene>
<feature type="non-terminal residue" evidence="1">
    <location>
        <position position="1"/>
    </location>
</feature>
<evidence type="ECO:0000313" key="1">
    <source>
        <dbReference type="EMBL" id="OPL20214.1"/>
    </source>
</evidence>
<name>A0A3R5SMW3_MYTGA</name>
<organism evidence="1 2">
    <name type="scientific">Mytilus galloprovincialis</name>
    <name type="common">Mediterranean mussel</name>
    <dbReference type="NCBI Taxonomy" id="29158"/>
    <lineage>
        <taxon>Eukaryota</taxon>
        <taxon>Metazoa</taxon>
        <taxon>Spiralia</taxon>
        <taxon>Lophotrochozoa</taxon>
        <taxon>Mollusca</taxon>
        <taxon>Bivalvia</taxon>
        <taxon>Autobranchia</taxon>
        <taxon>Pteriomorphia</taxon>
        <taxon>Mytilida</taxon>
        <taxon>Mytiloidea</taxon>
        <taxon>Mytilidae</taxon>
        <taxon>Mytilinae</taxon>
        <taxon>Mytilus</taxon>
    </lineage>
</organism>
<proteinExistence type="predicted"/>
<sequence>MKGWLVDLVNRFGELKGFQILLKRFQDGPQMSVPLVAALIKPFGQCNEVLTPHTVEKYMMPIVEIVPKFLDSLTDEELKKETKTEAKNDALSSIIKALKQLVSRLPDQEETIKNLEIFRLKMILR</sequence>
<reference evidence="1 2" key="1">
    <citation type="journal article" date="2016" name="PLoS ONE">
        <title>A First Insight into the Genome of the Filter-Feeder Mussel Mytilus galloprovincialis.</title>
        <authorList>
            <person name="Murgarella M."/>
            <person name="Puiu D."/>
            <person name="Novoa B."/>
            <person name="Figueras A."/>
            <person name="Posada D."/>
            <person name="Canchaya C."/>
        </authorList>
    </citation>
    <scope>NUCLEOTIDE SEQUENCE [LARGE SCALE GENOMIC DNA]</scope>
    <source>
        <tissue evidence="1">Muscle</tissue>
    </source>
</reference>
<dbReference type="AlphaFoldDB" id="A0A3R5SMW3"/>
<keyword evidence="1" id="KW-0378">Hydrolase</keyword>
<protein>
    <submittedName>
        <fullName evidence="1">Putative x2 ubiquitin carboxyl-terminal hydrolase faf-x isoform</fullName>
    </submittedName>
</protein>
<evidence type="ECO:0000313" key="2">
    <source>
        <dbReference type="Proteomes" id="UP000266721"/>
    </source>
</evidence>
<dbReference type="Proteomes" id="UP000266721">
    <property type="component" value="Unassembled WGS sequence"/>
</dbReference>
<dbReference type="EMBL" id="KV616352">
    <property type="protein sequence ID" value="OPL20214.1"/>
    <property type="molecule type" value="Genomic_DNA"/>
</dbReference>
<accession>A0A3R5SMW3</accession>
<keyword evidence="2" id="KW-1185">Reference proteome</keyword>
<dbReference type="GO" id="GO:0016787">
    <property type="term" value="F:hydrolase activity"/>
    <property type="evidence" value="ECO:0007669"/>
    <property type="project" value="UniProtKB-KW"/>
</dbReference>